<dbReference type="EMBL" id="QUSY01000253">
    <property type="protein sequence ID" value="RHY31010.1"/>
    <property type="molecule type" value="Genomic_DNA"/>
</dbReference>
<evidence type="ECO:0000256" key="2">
    <source>
        <dbReference type="PROSITE-ProRule" id="PRU00330"/>
    </source>
</evidence>
<dbReference type="InterPro" id="IPR016158">
    <property type="entry name" value="Cullin_homology"/>
</dbReference>
<evidence type="ECO:0000259" key="4">
    <source>
        <dbReference type="PROSITE" id="PS50069"/>
    </source>
</evidence>
<dbReference type="PROSITE" id="PS50069">
    <property type="entry name" value="CULLIN_2"/>
    <property type="match status" value="1"/>
</dbReference>
<dbReference type="SUPFAM" id="SSF75632">
    <property type="entry name" value="Cullin homology domain"/>
    <property type="match status" value="1"/>
</dbReference>
<dbReference type="Gene3D" id="3.30.230.130">
    <property type="entry name" value="Cullin, Chain C, Domain 2"/>
    <property type="match status" value="1"/>
</dbReference>
<dbReference type="SMART" id="SM00884">
    <property type="entry name" value="Cullin_Nedd8"/>
    <property type="match status" value="1"/>
</dbReference>
<sequence length="499" mass="56876">MHTRVGPTRHHNARHVSCSYQALEHLLQLKLDSWSVGLRLESFERSAEVEFEVVWREIEPSVEVLVSGNHDPFSYDKWQSVYRGVYNICTNPGTPQAETLFQHLRDVFVQRVSDIADVSLLSCNIFKKYVERTGLAIVKQFESHDTMRNPEEYIETLACRSFTNAHPSLPELLAKYTHVLMTKSKYSTDDGMEKRVESVGVVFCLLDDKDVFKTMYSTLLAKRLIQGMARLVSIAKSTNTSYKAWKEKNHRERGSPVVATIDVAIDVLTAGAWPIPTPAQKDLTLPAVWFDELELFAKFYGTQSNGRRLHWVHHMSHGIVRVAVAGRRFDLHATYHQMALLLLVKLFALCLNETSDVHAYSFNTAFTSKRSHLTVRKSFRRRSYPRHDISLGQVLPKYTQLSRPKAKSAAPSREVVEDRKMTMQAAIVRIMKSRRELSFATLLSETTHMLAMQFVPTQAFLQQNLDVLVDKEYIRVAAQGTATMPDAARAHAAVYVYVA</sequence>
<dbReference type="GO" id="GO:0031625">
    <property type="term" value="F:ubiquitin protein ligase binding"/>
    <property type="evidence" value="ECO:0007669"/>
    <property type="project" value="InterPro"/>
</dbReference>
<dbReference type="Pfam" id="PF00888">
    <property type="entry name" value="Cullin"/>
    <property type="match status" value="1"/>
</dbReference>
<dbReference type="InterPro" id="IPR059120">
    <property type="entry name" value="Cullin-like_AB"/>
</dbReference>
<dbReference type="Gene3D" id="1.20.1310.10">
    <property type="entry name" value="Cullin Repeats"/>
    <property type="match status" value="2"/>
</dbReference>
<evidence type="ECO:0000313" key="6">
    <source>
        <dbReference type="Proteomes" id="UP000285060"/>
    </source>
</evidence>
<reference evidence="5 6" key="1">
    <citation type="submission" date="2018-08" db="EMBL/GenBank/DDBJ databases">
        <title>Aphanomyces genome sequencing and annotation.</title>
        <authorList>
            <person name="Minardi D."/>
            <person name="Oidtmann B."/>
            <person name="Van Der Giezen M."/>
            <person name="Studholme D.J."/>
        </authorList>
    </citation>
    <scope>NUCLEOTIDE SEQUENCE [LARGE SCALE GENOMIC DNA]</scope>
    <source>
        <strain evidence="5 6">NJM0002</strain>
    </source>
</reference>
<comment type="similarity">
    <text evidence="1 2 3">Belongs to the cullin family.</text>
</comment>
<evidence type="ECO:0000256" key="1">
    <source>
        <dbReference type="ARBA" id="ARBA00006019"/>
    </source>
</evidence>
<dbReference type="Pfam" id="PF26557">
    <property type="entry name" value="Cullin_AB"/>
    <property type="match status" value="1"/>
</dbReference>
<keyword evidence="6" id="KW-1185">Reference proteome</keyword>
<dbReference type="InterPro" id="IPR036388">
    <property type="entry name" value="WH-like_DNA-bd_sf"/>
</dbReference>
<proteinExistence type="inferred from homology"/>
<dbReference type="InterPro" id="IPR036390">
    <property type="entry name" value="WH_DNA-bd_sf"/>
</dbReference>
<dbReference type="SMART" id="SM00182">
    <property type="entry name" value="CULLIN"/>
    <property type="match status" value="1"/>
</dbReference>
<dbReference type="InterPro" id="IPR036317">
    <property type="entry name" value="Cullin_homology_sf"/>
</dbReference>
<gene>
    <name evidence="5" type="ORF">DYB32_003838</name>
</gene>
<dbReference type="AlphaFoldDB" id="A0A3R6VCJ4"/>
<accession>A0A3R6VCJ4</accession>
<dbReference type="InterPro" id="IPR001373">
    <property type="entry name" value="Cullin_N"/>
</dbReference>
<dbReference type="VEuPathDB" id="FungiDB:H310_08576"/>
<dbReference type="SUPFAM" id="SSF74788">
    <property type="entry name" value="Cullin repeat-like"/>
    <property type="match status" value="1"/>
</dbReference>
<dbReference type="GO" id="GO:0006511">
    <property type="term" value="P:ubiquitin-dependent protein catabolic process"/>
    <property type="evidence" value="ECO:0007669"/>
    <property type="project" value="InterPro"/>
</dbReference>
<dbReference type="Proteomes" id="UP000285060">
    <property type="component" value="Unassembled WGS sequence"/>
</dbReference>
<comment type="caution">
    <text evidence="5">The sequence shown here is derived from an EMBL/GenBank/DDBJ whole genome shotgun (WGS) entry which is preliminary data.</text>
</comment>
<evidence type="ECO:0000313" key="5">
    <source>
        <dbReference type="EMBL" id="RHY31010.1"/>
    </source>
</evidence>
<dbReference type="InterPro" id="IPR019559">
    <property type="entry name" value="Cullin_neddylation_domain"/>
</dbReference>
<dbReference type="Pfam" id="PF10557">
    <property type="entry name" value="Cullin_Nedd8"/>
    <property type="match status" value="1"/>
</dbReference>
<protein>
    <recommendedName>
        <fullName evidence="4">Cullin family profile domain-containing protein</fullName>
    </recommendedName>
</protein>
<evidence type="ECO:0000256" key="3">
    <source>
        <dbReference type="RuleBase" id="RU003829"/>
    </source>
</evidence>
<feature type="domain" description="Cullin family profile" evidence="4">
    <location>
        <begin position="168"/>
        <end position="345"/>
    </location>
</feature>
<dbReference type="PANTHER" id="PTHR11932">
    <property type="entry name" value="CULLIN"/>
    <property type="match status" value="1"/>
</dbReference>
<name>A0A3R6VCJ4_9STRA</name>
<dbReference type="InterPro" id="IPR045093">
    <property type="entry name" value="Cullin"/>
</dbReference>
<dbReference type="InterPro" id="IPR016159">
    <property type="entry name" value="Cullin_repeat-like_dom_sf"/>
</dbReference>
<organism evidence="5 6">
    <name type="scientific">Aphanomyces invadans</name>
    <dbReference type="NCBI Taxonomy" id="157072"/>
    <lineage>
        <taxon>Eukaryota</taxon>
        <taxon>Sar</taxon>
        <taxon>Stramenopiles</taxon>
        <taxon>Oomycota</taxon>
        <taxon>Saprolegniomycetes</taxon>
        <taxon>Saprolegniales</taxon>
        <taxon>Verrucalvaceae</taxon>
        <taxon>Aphanomyces</taxon>
    </lineage>
</organism>
<dbReference type="Gene3D" id="1.10.10.10">
    <property type="entry name" value="Winged helix-like DNA-binding domain superfamily/Winged helix DNA-binding domain"/>
    <property type="match status" value="1"/>
</dbReference>
<dbReference type="SUPFAM" id="SSF46785">
    <property type="entry name" value="Winged helix' DNA-binding domain"/>
    <property type="match status" value="1"/>
</dbReference>